<dbReference type="Pfam" id="PF13505">
    <property type="entry name" value="OMP_b-brl"/>
    <property type="match status" value="1"/>
</dbReference>
<feature type="signal peptide" evidence="2">
    <location>
        <begin position="1"/>
        <end position="20"/>
    </location>
</feature>
<comment type="caution">
    <text evidence="4">The sequence shown here is derived from an EMBL/GenBank/DDBJ whole genome shotgun (WGS) entry which is preliminary data.</text>
</comment>
<feature type="domain" description="Outer membrane protein beta-barrel" evidence="3">
    <location>
        <begin position="34"/>
        <end position="260"/>
    </location>
</feature>
<protein>
    <submittedName>
        <fullName evidence="4">Porin family protein</fullName>
    </submittedName>
</protein>
<evidence type="ECO:0000256" key="1">
    <source>
        <dbReference type="ARBA" id="ARBA00022729"/>
    </source>
</evidence>
<evidence type="ECO:0000313" key="5">
    <source>
        <dbReference type="Proteomes" id="UP001430804"/>
    </source>
</evidence>
<evidence type="ECO:0000313" key="4">
    <source>
        <dbReference type="EMBL" id="MBW3096288.1"/>
    </source>
</evidence>
<evidence type="ECO:0000256" key="2">
    <source>
        <dbReference type="SAM" id="SignalP"/>
    </source>
</evidence>
<gene>
    <name evidence="4" type="ORF">KY465_03230</name>
</gene>
<accession>A0ABS6WKW1</accession>
<dbReference type="EMBL" id="JAHWQX010000001">
    <property type="protein sequence ID" value="MBW3096288.1"/>
    <property type="molecule type" value="Genomic_DNA"/>
</dbReference>
<keyword evidence="1 2" id="KW-0732">Signal</keyword>
<name>A0ABS6WKW1_9HYPH</name>
<proteinExistence type="predicted"/>
<organism evidence="4 5">
    <name type="scientific">Pseudohoeflea coraliihabitans</name>
    <dbReference type="NCBI Taxonomy" id="2860393"/>
    <lineage>
        <taxon>Bacteria</taxon>
        <taxon>Pseudomonadati</taxon>
        <taxon>Pseudomonadota</taxon>
        <taxon>Alphaproteobacteria</taxon>
        <taxon>Hyphomicrobiales</taxon>
        <taxon>Rhizobiaceae</taxon>
        <taxon>Pseudohoeflea</taxon>
    </lineage>
</organism>
<dbReference type="Proteomes" id="UP001430804">
    <property type="component" value="Unassembled WGS sequence"/>
</dbReference>
<feature type="chain" id="PRO_5045286458" evidence="2">
    <location>
        <begin position="21"/>
        <end position="279"/>
    </location>
</feature>
<sequence>MKTTLLAGAALAIGLTGAHAADFGQPVQDAPYLPPLAGEPVVSSASGWYLRGDVGYAWNRSKGVNFFQGSSATYSSFDTAELRSSYTVGGGVGYQATRRLRFDATLDYIGKTDFTGSTSGSCGVATDCVSTDLADFTAYSLLANVYVDVATWGRVTGYVGGGIGGTYVDWDNLSNTSCDAADSTSCDPTVWHEGDGSWRFTYALMAGASVDLTCALKADVGYRFRNVEGGRMFGYALGGGPGYDEGFQSHEVRGGLRYSFGGCETPPEPPVYMPPPVYK</sequence>
<keyword evidence="5" id="KW-1185">Reference proteome</keyword>
<dbReference type="RefSeq" id="WP_219158373.1">
    <property type="nucleotide sequence ID" value="NZ_JAHWQX010000001.1"/>
</dbReference>
<dbReference type="InterPro" id="IPR027385">
    <property type="entry name" value="Beta-barrel_OMP"/>
</dbReference>
<reference evidence="4" key="1">
    <citation type="submission" date="2021-07" db="EMBL/GenBank/DDBJ databases">
        <title>Pseudohoeflea marina sp. nov. a polyhydroxyalcanoate-producing bacterium.</title>
        <authorList>
            <person name="Zheng W."/>
            <person name="Yu S."/>
            <person name="Huang Y."/>
        </authorList>
    </citation>
    <scope>NUCLEOTIDE SEQUENCE</scope>
    <source>
        <strain evidence="4">DP4N28-3</strain>
    </source>
</reference>
<evidence type="ECO:0000259" key="3">
    <source>
        <dbReference type="Pfam" id="PF13505"/>
    </source>
</evidence>